<dbReference type="SUPFAM" id="SSF47781">
    <property type="entry name" value="RuvA domain 2-like"/>
    <property type="match status" value="2"/>
</dbReference>
<organism evidence="2 3">
    <name type="scientific">Salinivirga cyanobacteriivorans</name>
    <dbReference type="NCBI Taxonomy" id="1307839"/>
    <lineage>
        <taxon>Bacteria</taxon>
        <taxon>Pseudomonadati</taxon>
        <taxon>Bacteroidota</taxon>
        <taxon>Bacteroidia</taxon>
        <taxon>Bacteroidales</taxon>
        <taxon>Salinivirgaceae</taxon>
        <taxon>Salinivirga</taxon>
    </lineage>
</organism>
<dbReference type="InterPro" id="IPR032639">
    <property type="entry name" value="Tex_YqgF"/>
</dbReference>
<dbReference type="RefSeq" id="WP_057952718.1">
    <property type="nucleotide sequence ID" value="NZ_CP013118.1"/>
</dbReference>
<dbReference type="InterPro" id="IPR023323">
    <property type="entry name" value="Tex-like_dom_sf"/>
</dbReference>
<dbReference type="GO" id="GO:0005737">
    <property type="term" value="C:cytoplasm"/>
    <property type="evidence" value="ECO:0007669"/>
    <property type="project" value="UniProtKB-ARBA"/>
</dbReference>
<reference evidence="2 3" key="1">
    <citation type="submission" date="2015-11" db="EMBL/GenBank/DDBJ databases">
        <title>Description and complete genome sequence of a novel strain predominating in hypersaline microbial mats and representing a new family of the Bacteriodetes phylum.</title>
        <authorList>
            <person name="Spring S."/>
            <person name="Bunk B."/>
            <person name="Sproer C."/>
            <person name="Klenk H.-P."/>
        </authorList>
    </citation>
    <scope>NUCLEOTIDE SEQUENCE [LARGE SCALE GENOMIC DNA]</scope>
    <source>
        <strain evidence="2 3">L21-Spi-D4</strain>
    </source>
</reference>
<dbReference type="FunFam" id="1.10.150.310:FF:000001">
    <property type="entry name" value="RNA-binding transcriptional accessory protein"/>
    <property type="match status" value="1"/>
</dbReference>
<sequence length="710" mass="80695">MQNKYLKKISESLNLEPCQITALKKLFDNQATIPFIARYRKEATGNLDEIQIQEIKTQIEYFDELEKRKSYILNVIKEQEKLTPELEKKIDNESDADKLEDLFLPYKPQRKTRASKAIDAGLKPLADEILKQTKQINSNEFSHYICEAFPSPEDVKKGVIDIIADVIATNAEIRDQLRTYYWENGALNSKLKKKDIDADKYGNYTNYSEPIKRLKMHRALAVFRGEKEEILTVGIGIDDQVILQKLKKHFLKGYGATQNIIIEAIEDSFKRLIHPSLENETLKKIREKADKEAIKLFAGNLKQLLMAPPTGEKRIMAIDPGYRTGCKVVCLDEQGNLLHNETIFPHAPQKETKKAIKKIQSLTDAYRPDYIAIGNGTASKETERFIKKIKFTKDIEVFMVNEDGASVYSASKTAREEFPQYDVTVRGAVSIGRRLLDPLAELIKIDPKSIGVGQYQHDVNQTQLKKELDETVFQCVNEVGVNLNTASYHLLAYVSGLSETQAKNIVAFRKKHGKFKNRKELQKVTRLGPKAFEQSAGFLRIRDAENPLDNTAVHPESYKMVNALAKMKGTKPENLPNQQISLSKAEKEKLLEDGWGIYTIEDIIQELKQPGRDPRGKASVFTFNQQIQGIEDLKEGMRVPGIVTNITDFGAFIDIGIKQNGLLHISEIANEYVAHPSEKLHINDQLILRIKSVDLERGRIQLSLKDAKNE</sequence>
<evidence type="ECO:0000313" key="2">
    <source>
        <dbReference type="EMBL" id="ALO15248.1"/>
    </source>
</evidence>
<dbReference type="InterPro" id="IPR023319">
    <property type="entry name" value="Tex-like_HTH_dom_sf"/>
</dbReference>
<dbReference type="InterPro" id="IPR050437">
    <property type="entry name" value="Ribos_protein_bS1-like"/>
</dbReference>
<dbReference type="SUPFAM" id="SSF53098">
    <property type="entry name" value="Ribonuclease H-like"/>
    <property type="match status" value="1"/>
</dbReference>
<dbReference type="InterPro" id="IPR037027">
    <property type="entry name" value="YqgF/RNaseH-like_dom_sf"/>
</dbReference>
<dbReference type="InterPro" id="IPR012337">
    <property type="entry name" value="RNaseH-like_sf"/>
</dbReference>
<dbReference type="KEGG" id="blq:L21SP5_01603"/>
<dbReference type="SUPFAM" id="SSF158832">
    <property type="entry name" value="Tex N-terminal region-like"/>
    <property type="match status" value="1"/>
</dbReference>
<keyword evidence="3" id="KW-1185">Reference proteome</keyword>
<dbReference type="SMART" id="SM00316">
    <property type="entry name" value="S1"/>
    <property type="match status" value="1"/>
</dbReference>
<dbReference type="Pfam" id="PF17674">
    <property type="entry name" value="HHH_9"/>
    <property type="match status" value="1"/>
</dbReference>
<dbReference type="InterPro" id="IPR041692">
    <property type="entry name" value="HHH_9"/>
</dbReference>
<dbReference type="SUPFAM" id="SSF50249">
    <property type="entry name" value="Nucleic acid-binding proteins"/>
    <property type="match status" value="1"/>
</dbReference>
<gene>
    <name evidence="2" type="primary">rpsA_1</name>
    <name evidence="2" type="ORF">L21SP5_01603</name>
</gene>
<dbReference type="InterPro" id="IPR055179">
    <property type="entry name" value="Tex-like_central_region"/>
</dbReference>
<dbReference type="InterPro" id="IPR006641">
    <property type="entry name" value="YqgF/RNaseH-like_dom"/>
</dbReference>
<dbReference type="Pfam" id="PF22706">
    <property type="entry name" value="Tex_central_region"/>
    <property type="match status" value="1"/>
</dbReference>
<dbReference type="Pfam" id="PF16921">
    <property type="entry name" value="Tex_YqgF"/>
    <property type="match status" value="1"/>
</dbReference>
<dbReference type="GO" id="GO:0006139">
    <property type="term" value="P:nucleobase-containing compound metabolic process"/>
    <property type="evidence" value="ECO:0007669"/>
    <property type="project" value="InterPro"/>
</dbReference>
<dbReference type="Proteomes" id="UP000064893">
    <property type="component" value="Chromosome"/>
</dbReference>
<dbReference type="PANTHER" id="PTHR10724:SF10">
    <property type="entry name" value="S1 RNA-BINDING DOMAIN-CONTAINING PROTEIN 1"/>
    <property type="match status" value="1"/>
</dbReference>
<dbReference type="OrthoDB" id="9804714at2"/>
<dbReference type="FunFam" id="2.40.50.140:FF:000051">
    <property type="entry name" value="RNA-binding transcriptional accessory protein"/>
    <property type="match status" value="1"/>
</dbReference>
<dbReference type="FunFam" id="1.10.10.650:FF:000001">
    <property type="entry name" value="S1 RNA-binding domain 1"/>
    <property type="match status" value="1"/>
</dbReference>
<dbReference type="GO" id="GO:0003729">
    <property type="term" value="F:mRNA binding"/>
    <property type="evidence" value="ECO:0007669"/>
    <property type="project" value="UniProtKB-ARBA"/>
</dbReference>
<dbReference type="EMBL" id="CP013118">
    <property type="protein sequence ID" value="ALO15248.1"/>
    <property type="molecule type" value="Genomic_DNA"/>
</dbReference>
<dbReference type="CDD" id="cd05685">
    <property type="entry name" value="S1_Tex"/>
    <property type="match status" value="1"/>
</dbReference>
<name>A0A0S2HYW5_9BACT</name>
<dbReference type="Gene3D" id="1.10.10.650">
    <property type="entry name" value="RuvA domain 2-like"/>
    <property type="match status" value="1"/>
</dbReference>
<dbReference type="PANTHER" id="PTHR10724">
    <property type="entry name" value="30S RIBOSOMAL PROTEIN S1"/>
    <property type="match status" value="1"/>
</dbReference>
<dbReference type="GO" id="GO:0003735">
    <property type="term" value="F:structural constituent of ribosome"/>
    <property type="evidence" value="ECO:0007669"/>
    <property type="project" value="TreeGrafter"/>
</dbReference>
<dbReference type="STRING" id="1307839.L21SP5_01603"/>
<keyword evidence="2" id="KW-0687">Ribonucleoprotein</keyword>
<dbReference type="Pfam" id="PF00575">
    <property type="entry name" value="S1"/>
    <property type="match status" value="1"/>
</dbReference>
<proteinExistence type="predicted"/>
<dbReference type="FunFam" id="3.30.420.140:FF:000001">
    <property type="entry name" value="RNA-binding transcriptional accessory protein"/>
    <property type="match status" value="1"/>
</dbReference>
<dbReference type="GO" id="GO:0006412">
    <property type="term" value="P:translation"/>
    <property type="evidence" value="ECO:0007669"/>
    <property type="project" value="TreeGrafter"/>
</dbReference>
<dbReference type="PROSITE" id="PS50126">
    <property type="entry name" value="S1"/>
    <property type="match status" value="1"/>
</dbReference>
<dbReference type="InterPro" id="IPR010994">
    <property type="entry name" value="RuvA_2-like"/>
</dbReference>
<dbReference type="GO" id="GO:0005840">
    <property type="term" value="C:ribosome"/>
    <property type="evidence" value="ECO:0007669"/>
    <property type="project" value="UniProtKB-KW"/>
</dbReference>
<dbReference type="InterPro" id="IPR018974">
    <property type="entry name" value="Tex-like_N"/>
</dbReference>
<dbReference type="Gene3D" id="2.40.50.140">
    <property type="entry name" value="Nucleic acid-binding proteins"/>
    <property type="match status" value="1"/>
</dbReference>
<dbReference type="InterPro" id="IPR012340">
    <property type="entry name" value="NA-bd_OB-fold"/>
</dbReference>
<evidence type="ECO:0000313" key="3">
    <source>
        <dbReference type="Proteomes" id="UP000064893"/>
    </source>
</evidence>
<dbReference type="Pfam" id="PF09371">
    <property type="entry name" value="Tex_N"/>
    <property type="match status" value="1"/>
</dbReference>
<dbReference type="Gene3D" id="1.10.150.310">
    <property type="entry name" value="Tex RuvX-like domain-like"/>
    <property type="match status" value="1"/>
</dbReference>
<dbReference type="SMART" id="SM00732">
    <property type="entry name" value="YqgFc"/>
    <property type="match status" value="1"/>
</dbReference>
<accession>A0A0S2HYW5</accession>
<protein>
    <submittedName>
        <fullName evidence="2">30S ribosomal protein S1</fullName>
    </submittedName>
</protein>
<dbReference type="InterPro" id="IPR003029">
    <property type="entry name" value="S1_domain"/>
</dbReference>
<keyword evidence="2" id="KW-0689">Ribosomal protein</keyword>
<dbReference type="Pfam" id="PF12836">
    <property type="entry name" value="HHH_3"/>
    <property type="match status" value="1"/>
</dbReference>
<dbReference type="Gene3D" id="3.30.420.140">
    <property type="entry name" value="YqgF/RNase H-like domain"/>
    <property type="match status" value="1"/>
</dbReference>
<dbReference type="PATRIC" id="fig|1307839.3.peg.1701"/>
<dbReference type="InterPro" id="IPR044146">
    <property type="entry name" value="S1_Tex"/>
</dbReference>
<dbReference type="AlphaFoldDB" id="A0A0S2HYW5"/>
<feature type="domain" description="S1 motif" evidence="1">
    <location>
        <begin position="636"/>
        <end position="705"/>
    </location>
</feature>
<dbReference type="Gene3D" id="1.10.3500.10">
    <property type="entry name" value="Tex N-terminal region-like"/>
    <property type="match status" value="1"/>
</dbReference>
<evidence type="ECO:0000259" key="1">
    <source>
        <dbReference type="PROSITE" id="PS50126"/>
    </source>
</evidence>